<gene>
    <name evidence="1" type="ORF">M2325_000108</name>
</gene>
<dbReference type="Proteomes" id="UP001140258">
    <property type="component" value="Unassembled WGS sequence"/>
</dbReference>
<proteinExistence type="predicted"/>
<dbReference type="PIRSF" id="PIRSF004929">
    <property type="entry name" value="UCP004929"/>
    <property type="match status" value="1"/>
</dbReference>
<dbReference type="RefSeq" id="WP_259050535.1">
    <property type="nucleotide sequence ID" value="NZ_JANUCQ010000001.1"/>
</dbReference>
<dbReference type="EMBL" id="JANUCQ010000001">
    <property type="protein sequence ID" value="MCS3921435.1"/>
    <property type="molecule type" value="Genomic_DNA"/>
</dbReference>
<dbReference type="Pfam" id="PF09872">
    <property type="entry name" value="DUF2099"/>
    <property type="match status" value="1"/>
</dbReference>
<evidence type="ECO:0000313" key="2">
    <source>
        <dbReference type="Proteomes" id="UP001140258"/>
    </source>
</evidence>
<name>A0ABT2EUA4_METVO</name>
<dbReference type="NCBIfam" id="TIGR03275">
    <property type="entry name" value="methan_mark_8"/>
    <property type="match status" value="1"/>
</dbReference>
<keyword evidence="2" id="KW-1185">Reference proteome</keyword>
<comment type="caution">
    <text evidence="1">The sequence shown here is derived from an EMBL/GenBank/DDBJ whole genome shotgun (WGS) entry which is preliminary data.</text>
</comment>
<protein>
    <submittedName>
        <fullName evidence="1">Methanogenesis marker protein 8</fullName>
    </submittedName>
</protein>
<evidence type="ECO:0000313" key="1">
    <source>
        <dbReference type="EMBL" id="MCS3921435.1"/>
    </source>
</evidence>
<organism evidence="1 2">
    <name type="scientific">Methanococcus voltae PS</name>
    <dbReference type="NCBI Taxonomy" id="523842"/>
    <lineage>
        <taxon>Archaea</taxon>
        <taxon>Methanobacteriati</taxon>
        <taxon>Methanobacteriota</taxon>
        <taxon>Methanomada group</taxon>
        <taxon>Methanococci</taxon>
        <taxon>Methanococcales</taxon>
        <taxon>Methanococcaceae</taxon>
        <taxon>Methanococcus</taxon>
    </lineage>
</organism>
<dbReference type="InterPro" id="IPR009181">
    <property type="entry name" value="Methan_mark_8"/>
</dbReference>
<accession>A0ABT2EUA4</accession>
<reference evidence="1" key="1">
    <citation type="submission" date="2022-08" db="EMBL/GenBank/DDBJ databases">
        <title>Genomic Encyclopedia of Type Strains, Phase V (KMG-V): Genome sequencing to study the core and pangenomes of soil and plant-associated prokaryotes.</title>
        <authorList>
            <person name="Whitman W."/>
        </authorList>
    </citation>
    <scope>NUCLEOTIDE SEQUENCE</scope>
    <source>
        <strain evidence="1">PS</strain>
    </source>
</reference>
<sequence>MENNKDIHIMEALGNAKVTVVNGKVISIDKPIIKTCPLFLKHRNIEELNEDTIKKNIEFRIQSFGLFTKDRVVEEKEQIVSFGTSEIFMTALNKKMLDAVVIVSDCAGTVITSNPYLVQGLCGRISGIVKTTPIKEVIERINKANPNGDILNEETAEINQVKGVLKAIELGFKNIGVSIAHPEQLKEIRQIEKEYNLKNNGEDGIKICIFGVHTTGADFNKYKSEIPEYDLIANCASKSLYSLLKTDEDLKDVLKVQAGKGVPIYALSNFGKDLLLERFKELDKKIYICTEDNLPDIQEMPQ</sequence>